<proteinExistence type="predicted"/>
<protein>
    <recommendedName>
        <fullName evidence="3">F-box domain-containing protein</fullName>
    </recommendedName>
</protein>
<dbReference type="PANTHER" id="PTHR38790:SF4">
    <property type="entry name" value="2EXR DOMAIN-CONTAINING PROTEIN"/>
    <property type="match status" value="1"/>
</dbReference>
<evidence type="ECO:0008006" key="3">
    <source>
        <dbReference type="Google" id="ProtNLM"/>
    </source>
</evidence>
<dbReference type="EMBL" id="CH445330">
    <property type="protein sequence ID" value="EAT88493.1"/>
    <property type="molecule type" value="Genomic_DNA"/>
</dbReference>
<dbReference type="AlphaFoldDB" id="Q0UU31"/>
<dbReference type="VEuPathDB" id="FungiDB:JI435_047330"/>
<dbReference type="GeneID" id="5972013"/>
<dbReference type="PANTHER" id="PTHR38790">
    <property type="entry name" value="2EXR DOMAIN-CONTAINING PROTEIN-RELATED"/>
    <property type="match status" value="1"/>
</dbReference>
<organism evidence="1 2">
    <name type="scientific">Phaeosphaeria nodorum (strain SN15 / ATCC MYA-4574 / FGSC 10173)</name>
    <name type="common">Glume blotch fungus</name>
    <name type="synonym">Parastagonospora nodorum</name>
    <dbReference type="NCBI Taxonomy" id="321614"/>
    <lineage>
        <taxon>Eukaryota</taxon>
        <taxon>Fungi</taxon>
        <taxon>Dikarya</taxon>
        <taxon>Ascomycota</taxon>
        <taxon>Pezizomycotina</taxon>
        <taxon>Dothideomycetes</taxon>
        <taxon>Pleosporomycetidae</taxon>
        <taxon>Pleosporales</taxon>
        <taxon>Pleosporineae</taxon>
        <taxon>Phaeosphaeriaceae</taxon>
        <taxon>Parastagonospora</taxon>
    </lineage>
</organism>
<accession>Q0UU31</accession>
<sequence>MSTKTVPSAQLHEPVQPSKQKLSPLLNLPGELHNQIYDYIFTEPAYTFRLGLNAERDYVLRPLFQTPGWIGLTAACRQIHTEAVLLPFENVIFQVGAGIQLMLLLDRFKELPQSETIFRLEIRTQDVSCWGDLLKFPEAGGCDDPLSDHQERIHLVFLKPRGI</sequence>
<dbReference type="InParanoid" id="Q0UU31"/>
<evidence type="ECO:0000313" key="2">
    <source>
        <dbReference type="Proteomes" id="UP000001055"/>
    </source>
</evidence>
<evidence type="ECO:0000313" key="1">
    <source>
        <dbReference type="EMBL" id="EAT88493.1"/>
    </source>
</evidence>
<name>Q0UU31_PHANO</name>
<dbReference type="Proteomes" id="UP000001055">
    <property type="component" value="Unassembled WGS sequence"/>
</dbReference>
<reference evidence="2" key="1">
    <citation type="journal article" date="2007" name="Plant Cell">
        <title>Dothideomycete-plant interactions illuminated by genome sequencing and EST analysis of the wheat pathogen Stagonospora nodorum.</title>
        <authorList>
            <person name="Hane J.K."/>
            <person name="Lowe R.G."/>
            <person name="Solomon P.S."/>
            <person name="Tan K.C."/>
            <person name="Schoch C.L."/>
            <person name="Spatafora J.W."/>
            <person name="Crous P.W."/>
            <person name="Kodira C."/>
            <person name="Birren B.W."/>
            <person name="Galagan J.E."/>
            <person name="Torriani S.F."/>
            <person name="McDonald B.A."/>
            <person name="Oliver R.P."/>
        </authorList>
    </citation>
    <scope>NUCLEOTIDE SEQUENCE [LARGE SCALE GENOMIC DNA]</scope>
    <source>
        <strain evidence="2">SN15 / ATCC MYA-4574 / FGSC 10173</strain>
    </source>
</reference>
<dbReference type="KEGG" id="pno:SNOG_04733"/>
<dbReference type="RefSeq" id="XP_001795145.1">
    <property type="nucleotide sequence ID" value="XM_001795093.1"/>
</dbReference>
<gene>
    <name evidence="1" type="ORF">SNOG_04733</name>
</gene>